<reference evidence="2" key="1">
    <citation type="submission" date="2014-09" db="EMBL/GenBank/DDBJ databases">
        <authorList>
            <person name="Magalhaes I.L.F."/>
            <person name="Oliveira U."/>
            <person name="Santos F.R."/>
            <person name="Vidigal T.H.D.A."/>
            <person name="Brescovit A.D."/>
            <person name="Santos A.J."/>
        </authorList>
    </citation>
    <scope>NUCLEOTIDE SEQUENCE</scope>
    <source>
        <tissue evidence="2">Shoot tissue taken approximately 20 cm above the soil surface</tissue>
    </source>
</reference>
<name>A0A0A8YBU6_ARUDO</name>
<protein>
    <submittedName>
        <fullName evidence="2">Uncharacterized protein</fullName>
    </submittedName>
</protein>
<proteinExistence type="predicted"/>
<dbReference type="AlphaFoldDB" id="A0A0A8YBU6"/>
<dbReference type="EMBL" id="GBRH01274459">
    <property type="protein sequence ID" value="JAD23436.1"/>
    <property type="molecule type" value="Transcribed_RNA"/>
</dbReference>
<sequence>MAEHRAQQSIIQPQLMCATPPNSPAARMHNSSSFNAQQQHLRDALLSQAHRSQQLQFR</sequence>
<feature type="compositionally biased region" description="Polar residues" evidence="1">
    <location>
        <begin position="29"/>
        <end position="39"/>
    </location>
</feature>
<evidence type="ECO:0000256" key="1">
    <source>
        <dbReference type="SAM" id="MobiDB-lite"/>
    </source>
</evidence>
<reference evidence="2" key="2">
    <citation type="journal article" date="2015" name="Data Brief">
        <title>Shoot transcriptome of the giant reed, Arundo donax.</title>
        <authorList>
            <person name="Barrero R.A."/>
            <person name="Guerrero F.D."/>
            <person name="Moolhuijzen P."/>
            <person name="Goolsby J.A."/>
            <person name="Tidwell J."/>
            <person name="Bellgard S.E."/>
            <person name="Bellgard M.I."/>
        </authorList>
    </citation>
    <scope>NUCLEOTIDE SEQUENCE</scope>
    <source>
        <tissue evidence="2">Shoot tissue taken approximately 20 cm above the soil surface</tissue>
    </source>
</reference>
<evidence type="ECO:0000313" key="2">
    <source>
        <dbReference type="EMBL" id="JAD23436.1"/>
    </source>
</evidence>
<feature type="region of interest" description="Disordered" evidence="1">
    <location>
        <begin position="1"/>
        <end position="58"/>
    </location>
</feature>
<accession>A0A0A8YBU6</accession>
<organism evidence="2">
    <name type="scientific">Arundo donax</name>
    <name type="common">Giant reed</name>
    <name type="synonym">Donax arundinaceus</name>
    <dbReference type="NCBI Taxonomy" id="35708"/>
    <lineage>
        <taxon>Eukaryota</taxon>
        <taxon>Viridiplantae</taxon>
        <taxon>Streptophyta</taxon>
        <taxon>Embryophyta</taxon>
        <taxon>Tracheophyta</taxon>
        <taxon>Spermatophyta</taxon>
        <taxon>Magnoliopsida</taxon>
        <taxon>Liliopsida</taxon>
        <taxon>Poales</taxon>
        <taxon>Poaceae</taxon>
        <taxon>PACMAD clade</taxon>
        <taxon>Arundinoideae</taxon>
        <taxon>Arundineae</taxon>
        <taxon>Arundo</taxon>
    </lineage>
</organism>
<feature type="compositionally biased region" description="Polar residues" evidence="1">
    <location>
        <begin position="49"/>
        <end position="58"/>
    </location>
</feature>